<keyword evidence="2" id="KW-1185">Reference proteome</keyword>
<reference evidence="1 2" key="1">
    <citation type="journal article" date="2019" name="Int. J. Syst. Evol. Microbiol.">
        <title>The Global Catalogue of Microorganisms (GCM) 10K type strain sequencing project: providing services to taxonomists for standard genome sequencing and annotation.</title>
        <authorList>
            <consortium name="The Broad Institute Genomics Platform"/>
            <consortium name="The Broad Institute Genome Sequencing Center for Infectious Disease"/>
            <person name="Wu L."/>
            <person name="Ma J."/>
        </authorList>
    </citation>
    <scope>NUCLEOTIDE SEQUENCE [LARGE SCALE GENOMIC DNA]</scope>
    <source>
        <strain evidence="1 2">JCM 15608</strain>
    </source>
</reference>
<protein>
    <submittedName>
        <fullName evidence="1">Uncharacterized protein</fullName>
    </submittedName>
</protein>
<comment type="caution">
    <text evidence="1">The sequence shown here is derived from an EMBL/GenBank/DDBJ whole genome shotgun (WGS) entry which is preliminary data.</text>
</comment>
<evidence type="ECO:0000313" key="2">
    <source>
        <dbReference type="Proteomes" id="UP001500021"/>
    </source>
</evidence>
<organism evidence="1 2">
    <name type="scientific">Colwellia asteriadis</name>
    <dbReference type="NCBI Taxonomy" id="517723"/>
    <lineage>
        <taxon>Bacteria</taxon>
        <taxon>Pseudomonadati</taxon>
        <taxon>Pseudomonadota</taxon>
        <taxon>Gammaproteobacteria</taxon>
        <taxon>Alteromonadales</taxon>
        <taxon>Colwelliaceae</taxon>
        <taxon>Colwellia</taxon>
    </lineage>
</organism>
<dbReference type="Proteomes" id="UP001500021">
    <property type="component" value="Unassembled WGS sequence"/>
</dbReference>
<gene>
    <name evidence="1" type="ORF">GCM10009111_25820</name>
</gene>
<sequence length="83" mass="9638">MVLFTLIQANYPFKTKYIPSNKIAYTSCYSVKGSRGSVRNESIRSCNVTFNADGKKIVFKNQFIPRYHNGIYIKYAFVTQYSF</sequence>
<dbReference type="EMBL" id="BAAAFA010000009">
    <property type="protein sequence ID" value="GAA0820414.1"/>
    <property type="molecule type" value="Genomic_DNA"/>
</dbReference>
<name>A0ABN1L902_9GAMM</name>
<proteinExistence type="predicted"/>
<evidence type="ECO:0000313" key="1">
    <source>
        <dbReference type="EMBL" id="GAA0820414.1"/>
    </source>
</evidence>
<accession>A0ABN1L902</accession>